<dbReference type="AlphaFoldDB" id="A0A0P1E1L7"/>
<proteinExistence type="predicted"/>
<sequence length="148" mass="16448">MNVSLIELSDFIRLLGLAYLAGIVISTSGVFPAFAKSQFSHSKYDESQTLIQRKQLGWSFGLLAEDESNAKATALTWIAVVVLIAVAYFGMRWAENAQIPALNITLGITCIFLGLNCRRLFLRKWAGKAWKIDFASFLVGLFILITQI</sequence>
<keyword evidence="1" id="KW-1133">Transmembrane helix</keyword>
<reference evidence="3" key="1">
    <citation type="submission" date="2015-09" db="EMBL/GenBank/DDBJ databases">
        <authorList>
            <person name="Rodrigo-Torres L."/>
            <person name="Arahal D.R."/>
        </authorList>
    </citation>
    <scope>NUCLEOTIDE SEQUENCE [LARGE SCALE GENOMIC DNA]</scope>
    <source>
        <strain evidence="3">CECT 4293</strain>
    </source>
</reference>
<accession>A0A0P1E1L7</accession>
<feature type="transmembrane region" description="Helical" evidence="1">
    <location>
        <begin position="129"/>
        <end position="146"/>
    </location>
</feature>
<gene>
    <name evidence="2" type="ORF">RUM4293_00618</name>
</gene>
<keyword evidence="1" id="KW-0812">Transmembrane</keyword>
<dbReference type="RefSeq" id="WP_058271811.1">
    <property type="nucleotide sequence ID" value="NZ_CYPS01000008.1"/>
</dbReference>
<evidence type="ECO:0000313" key="2">
    <source>
        <dbReference type="EMBL" id="CUH41737.1"/>
    </source>
</evidence>
<feature type="transmembrane region" description="Helical" evidence="1">
    <location>
        <begin position="72"/>
        <end position="91"/>
    </location>
</feature>
<protein>
    <submittedName>
        <fullName evidence="2">Uncharacterized protein</fullName>
    </submittedName>
</protein>
<feature type="transmembrane region" description="Helical" evidence="1">
    <location>
        <begin position="97"/>
        <end position="117"/>
    </location>
</feature>
<dbReference type="Proteomes" id="UP000050786">
    <property type="component" value="Unassembled WGS sequence"/>
</dbReference>
<feature type="transmembrane region" description="Helical" evidence="1">
    <location>
        <begin position="12"/>
        <end position="34"/>
    </location>
</feature>
<dbReference type="EMBL" id="CYPS01000008">
    <property type="protein sequence ID" value="CUH41737.1"/>
    <property type="molecule type" value="Genomic_DNA"/>
</dbReference>
<evidence type="ECO:0000313" key="3">
    <source>
        <dbReference type="Proteomes" id="UP000050786"/>
    </source>
</evidence>
<evidence type="ECO:0000256" key="1">
    <source>
        <dbReference type="SAM" id="Phobius"/>
    </source>
</evidence>
<organism evidence="2 3">
    <name type="scientific">Ruegeria atlantica</name>
    <dbReference type="NCBI Taxonomy" id="81569"/>
    <lineage>
        <taxon>Bacteria</taxon>
        <taxon>Pseudomonadati</taxon>
        <taxon>Pseudomonadota</taxon>
        <taxon>Alphaproteobacteria</taxon>
        <taxon>Rhodobacterales</taxon>
        <taxon>Roseobacteraceae</taxon>
        <taxon>Ruegeria</taxon>
    </lineage>
</organism>
<keyword evidence="3" id="KW-1185">Reference proteome</keyword>
<keyword evidence="1" id="KW-0472">Membrane</keyword>
<name>A0A0P1E1L7_9RHOB</name>